<sequence length="96" mass="11475">MDYRAKEDRQSPISNRCLVSLIFPQTIGRVCMIRKSYECKWTYEKSCSCNPVQKPIRLLDVTYFRKKIDKRHQMGKNFDPFEESKDRPRAIQITRG</sequence>
<name>A0ABD2WH35_9HYME</name>
<feature type="region of interest" description="Disordered" evidence="1">
    <location>
        <begin position="75"/>
        <end position="96"/>
    </location>
</feature>
<proteinExistence type="predicted"/>
<protein>
    <submittedName>
        <fullName evidence="2">Uncharacterized protein</fullName>
    </submittedName>
</protein>
<evidence type="ECO:0000256" key="1">
    <source>
        <dbReference type="SAM" id="MobiDB-lite"/>
    </source>
</evidence>
<evidence type="ECO:0000313" key="2">
    <source>
        <dbReference type="EMBL" id="KAL3392180.1"/>
    </source>
</evidence>
<gene>
    <name evidence="2" type="ORF">TKK_013483</name>
</gene>
<reference evidence="2 3" key="1">
    <citation type="journal article" date="2024" name="bioRxiv">
        <title>A reference genome for Trichogramma kaykai: A tiny desert-dwelling parasitoid wasp with competing sex-ratio distorters.</title>
        <authorList>
            <person name="Culotta J."/>
            <person name="Lindsey A.R."/>
        </authorList>
    </citation>
    <scope>NUCLEOTIDE SEQUENCE [LARGE SCALE GENOMIC DNA]</scope>
    <source>
        <strain evidence="2 3">KSX58</strain>
    </source>
</reference>
<keyword evidence="3" id="KW-1185">Reference proteome</keyword>
<dbReference type="Proteomes" id="UP001627154">
    <property type="component" value="Unassembled WGS sequence"/>
</dbReference>
<comment type="caution">
    <text evidence="2">The sequence shown here is derived from an EMBL/GenBank/DDBJ whole genome shotgun (WGS) entry which is preliminary data.</text>
</comment>
<dbReference type="AlphaFoldDB" id="A0ABD2WH35"/>
<evidence type="ECO:0000313" key="3">
    <source>
        <dbReference type="Proteomes" id="UP001627154"/>
    </source>
</evidence>
<organism evidence="2 3">
    <name type="scientific">Trichogramma kaykai</name>
    <dbReference type="NCBI Taxonomy" id="54128"/>
    <lineage>
        <taxon>Eukaryota</taxon>
        <taxon>Metazoa</taxon>
        <taxon>Ecdysozoa</taxon>
        <taxon>Arthropoda</taxon>
        <taxon>Hexapoda</taxon>
        <taxon>Insecta</taxon>
        <taxon>Pterygota</taxon>
        <taxon>Neoptera</taxon>
        <taxon>Endopterygota</taxon>
        <taxon>Hymenoptera</taxon>
        <taxon>Apocrita</taxon>
        <taxon>Proctotrupomorpha</taxon>
        <taxon>Chalcidoidea</taxon>
        <taxon>Trichogrammatidae</taxon>
        <taxon>Trichogramma</taxon>
    </lineage>
</organism>
<accession>A0ABD2WH35</accession>
<dbReference type="EMBL" id="JBJJXI010000107">
    <property type="protein sequence ID" value="KAL3392180.1"/>
    <property type="molecule type" value="Genomic_DNA"/>
</dbReference>